<protein>
    <submittedName>
        <fullName evidence="2">Uncharacterized protein</fullName>
    </submittedName>
</protein>
<keyword evidence="1" id="KW-0812">Transmembrane</keyword>
<feature type="transmembrane region" description="Helical" evidence="1">
    <location>
        <begin position="20"/>
        <end position="38"/>
    </location>
</feature>
<feature type="transmembrane region" description="Helical" evidence="1">
    <location>
        <begin position="528"/>
        <end position="550"/>
    </location>
</feature>
<sequence>MISTSKNTVSISVYIRLFRYLFLGLALFLIDTALDLSVSSKYLDMRNCYKSFSHVFPTFDPSELVSNETDTTIPGFLKNHFYMTLREETIQSLPLHWANRINDIVRFQIIDIAPISESCSFDEKKYRSFIDLGLDLCDKPLRGDNRSDVVRSFWEDNVENEDELLHVFLSPRGPNGTNSILKGLVTTQTIKRLNLSQGLIAIDKITQLLTDDEIKLLKGFIKDWTPELPRMIESLSSKLNASDVEKIRLAFGKIEVENFPKIQEYLGELNVSLTELITEPLLFFKFLNDKEKAAVLTKIQKLLPEFYPSEVNAVLQVKKAFDEIPRLNELITDAFHRFSIKFFLKFLSVDLTPEEESGLQIMLEFLNKEKNRLRILGNFILEKGFLSTEGRFRFLKQCSRQNFTIKCINHEKNLCPSGHISFGLLTLAAMAVPGILFGISEFVHFKHFRFGDFKVLGLQWSFMVKIMVLPLYVTVMIPFFFFITIWNYIKLISNIFLDLLGRDESNRFTTGLGLYIKFQSLEGMGETFLQIILQLYFLCILVFLGTGTLIAGINAQEFLSDVFSVTIASLVLSILSLISCTWGIHDYDRKAKNLFLEDKLSIKLIYRISGGLWIFGSIFIKILSILLLCLLTWVEVLSESLTETKGFSLNFGRVLPFISVGIIPILCNIWLHSWYLNNDDSFAFAHGILSAVFPCRFLHPDESKKTKSFLFFHQLTDWSAHVGAWLVFCLTVYSHHTEDFAFSNIFLPMLALLSLSPFLAALHWSLSLRDLYVLDEDETIPEKEIPKGRKRFAYYTWQGFILITRSLSFIFLFYVFHENYGEVRIGSFRLGLWHLIPYVLLVLFSNLGLHAFLVQKSSVIRTLYSIFLPNDFRRIRKARAREYILINTVYNGVIWALIWLFMTFYCWECTRILSIPKLISVFPTITILWLLQWGLTILIWKFVIEPSYDEDLLDDLSHEGRSWPSKVYSMTTAL</sequence>
<feature type="transmembrane region" description="Helical" evidence="1">
    <location>
        <begin position="562"/>
        <end position="584"/>
    </location>
</feature>
<feature type="transmembrane region" description="Helical" evidence="1">
    <location>
        <begin position="883"/>
        <end position="907"/>
    </location>
</feature>
<feature type="transmembrane region" description="Helical" evidence="1">
    <location>
        <begin position="654"/>
        <end position="675"/>
    </location>
</feature>
<dbReference type="OrthoDB" id="10641518at2759"/>
<reference evidence="2" key="1">
    <citation type="submission" date="2014-05" db="EMBL/GenBank/DDBJ databases">
        <authorList>
            <person name="Chronopoulou M."/>
        </authorList>
    </citation>
    <scope>NUCLEOTIDE SEQUENCE</scope>
    <source>
        <tissue evidence="2">Whole organism</tissue>
    </source>
</reference>
<feature type="transmembrane region" description="Helical" evidence="1">
    <location>
        <begin position="745"/>
        <end position="764"/>
    </location>
</feature>
<feature type="transmembrane region" description="Helical" evidence="1">
    <location>
        <begin position="835"/>
        <end position="854"/>
    </location>
</feature>
<feature type="transmembrane region" description="Helical" evidence="1">
    <location>
        <begin position="792"/>
        <end position="815"/>
    </location>
</feature>
<proteinExistence type="predicted"/>
<organism evidence="2">
    <name type="scientific">Lepeophtheirus salmonis</name>
    <name type="common">Salmon louse</name>
    <name type="synonym">Caligus salmonis</name>
    <dbReference type="NCBI Taxonomy" id="72036"/>
    <lineage>
        <taxon>Eukaryota</taxon>
        <taxon>Metazoa</taxon>
        <taxon>Ecdysozoa</taxon>
        <taxon>Arthropoda</taxon>
        <taxon>Crustacea</taxon>
        <taxon>Multicrustacea</taxon>
        <taxon>Hexanauplia</taxon>
        <taxon>Copepoda</taxon>
        <taxon>Siphonostomatoida</taxon>
        <taxon>Caligidae</taxon>
        <taxon>Lepeophtheirus</taxon>
    </lineage>
</organism>
<keyword evidence="1" id="KW-1133">Transmembrane helix</keyword>
<evidence type="ECO:0000313" key="2">
    <source>
        <dbReference type="EMBL" id="CDW35431.1"/>
    </source>
</evidence>
<feature type="transmembrane region" description="Helical" evidence="1">
    <location>
        <begin position="919"/>
        <end position="940"/>
    </location>
</feature>
<dbReference type="AlphaFoldDB" id="A0A0K2UCK8"/>
<feature type="transmembrane region" description="Helical" evidence="1">
    <location>
        <begin position="422"/>
        <end position="445"/>
    </location>
</feature>
<keyword evidence="1" id="KW-0472">Membrane</keyword>
<name>A0A0K2UCK8_LEPSM</name>
<feature type="transmembrane region" description="Helical" evidence="1">
    <location>
        <begin position="604"/>
        <end position="633"/>
    </location>
</feature>
<dbReference type="EMBL" id="HACA01018070">
    <property type="protein sequence ID" value="CDW35431.1"/>
    <property type="molecule type" value="Transcribed_RNA"/>
</dbReference>
<accession>A0A0K2UCK8</accession>
<feature type="transmembrane region" description="Helical" evidence="1">
    <location>
        <begin position="466"/>
        <end position="489"/>
    </location>
</feature>
<evidence type="ECO:0000256" key="1">
    <source>
        <dbReference type="SAM" id="Phobius"/>
    </source>
</evidence>